<keyword evidence="3" id="KW-1185">Reference proteome</keyword>
<dbReference type="Pfam" id="PF03625">
    <property type="entry name" value="DUF302"/>
    <property type="match status" value="1"/>
</dbReference>
<protein>
    <submittedName>
        <fullName evidence="2">DUF302 domain-containing protein</fullName>
    </submittedName>
</protein>
<organism evidence="2 3">
    <name type="scientific">Ostreibacterium oceani</name>
    <dbReference type="NCBI Taxonomy" id="2654998"/>
    <lineage>
        <taxon>Bacteria</taxon>
        <taxon>Pseudomonadati</taxon>
        <taxon>Pseudomonadota</taxon>
        <taxon>Gammaproteobacteria</taxon>
        <taxon>Cardiobacteriales</taxon>
        <taxon>Ostreibacteriaceae</taxon>
        <taxon>Ostreibacterium</taxon>
    </lineage>
</organism>
<dbReference type="InterPro" id="IPR005180">
    <property type="entry name" value="DUF302"/>
</dbReference>
<name>A0A6N7ESU8_9GAMM</name>
<evidence type="ECO:0000313" key="2">
    <source>
        <dbReference type="EMBL" id="MPV85914.1"/>
    </source>
</evidence>
<dbReference type="EMBL" id="WHNW01000003">
    <property type="protein sequence ID" value="MPV85914.1"/>
    <property type="molecule type" value="Genomic_DNA"/>
</dbReference>
<proteinExistence type="predicted"/>
<dbReference type="PANTHER" id="PTHR38342:SF2">
    <property type="entry name" value="INNER MEMBRANE OR EXPORTED"/>
    <property type="match status" value="1"/>
</dbReference>
<dbReference type="PANTHER" id="PTHR38342">
    <property type="entry name" value="SLR5037 PROTEIN"/>
    <property type="match status" value="1"/>
</dbReference>
<evidence type="ECO:0000259" key="1">
    <source>
        <dbReference type="Pfam" id="PF03625"/>
    </source>
</evidence>
<gene>
    <name evidence="2" type="ORF">GCU85_04070</name>
</gene>
<dbReference type="SUPFAM" id="SSF103247">
    <property type="entry name" value="TT1751-like"/>
    <property type="match status" value="1"/>
</dbReference>
<dbReference type="Gene3D" id="3.30.310.70">
    <property type="entry name" value="TT1751-like domain"/>
    <property type="match status" value="1"/>
</dbReference>
<dbReference type="RefSeq" id="WP_152809630.1">
    <property type="nucleotide sequence ID" value="NZ_WHNW01000003.1"/>
</dbReference>
<dbReference type="InParanoid" id="A0A6N7ESU8"/>
<dbReference type="CDD" id="cd14797">
    <property type="entry name" value="DUF302"/>
    <property type="match status" value="1"/>
</dbReference>
<sequence>MKKVIFFIGIWVMQWSHASEGLVAVESQFDVNTTAERLVEVLEAKGMTVVSQVNHAQAANKVGIELRETRLVIFGNPKVGSPLMQCAQAVAIDLPQKALIWQDDAGKVWLGYNDVDYLKQRHNIKGCDAVITKVKGALAAFAAAATAGDK</sequence>
<dbReference type="Proteomes" id="UP000471298">
    <property type="component" value="Unassembled WGS sequence"/>
</dbReference>
<accession>A0A6N7ESU8</accession>
<dbReference type="InterPro" id="IPR035923">
    <property type="entry name" value="TT1751-like_sf"/>
</dbReference>
<comment type="caution">
    <text evidence="2">The sequence shown here is derived from an EMBL/GenBank/DDBJ whole genome shotgun (WGS) entry which is preliminary data.</text>
</comment>
<evidence type="ECO:0000313" key="3">
    <source>
        <dbReference type="Proteomes" id="UP000471298"/>
    </source>
</evidence>
<feature type="domain" description="DUF302" evidence="1">
    <location>
        <begin position="54"/>
        <end position="114"/>
    </location>
</feature>
<reference evidence="2 3" key="1">
    <citation type="submission" date="2019-10" db="EMBL/GenBank/DDBJ databases">
        <title>Cardiobacteriales fam. a chemoheterotrophic member of the order Cardiobacteriales, and proposal of Cardiobacteriales fam. nov.</title>
        <authorList>
            <person name="Wang C."/>
        </authorList>
    </citation>
    <scope>NUCLEOTIDE SEQUENCE [LARGE SCALE GENOMIC DNA]</scope>
    <source>
        <strain evidence="2 3">ML27</strain>
    </source>
</reference>
<dbReference type="AlphaFoldDB" id="A0A6N7ESU8"/>